<dbReference type="Pfam" id="PF01266">
    <property type="entry name" value="DAO"/>
    <property type="match status" value="1"/>
</dbReference>
<dbReference type="PANTHER" id="PTHR13847:SF289">
    <property type="entry name" value="GLYCINE OXIDASE"/>
    <property type="match status" value="1"/>
</dbReference>
<dbReference type="AlphaFoldDB" id="A0A5C4JG36"/>
<dbReference type="SUPFAM" id="SSF51905">
    <property type="entry name" value="FAD/NAD(P)-binding domain"/>
    <property type="match status" value="1"/>
</dbReference>
<dbReference type="GO" id="GO:0016491">
    <property type="term" value="F:oxidoreductase activity"/>
    <property type="evidence" value="ECO:0007669"/>
    <property type="project" value="UniProtKB-KW"/>
</dbReference>
<dbReference type="Gene3D" id="3.30.9.10">
    <property type="entry name" value="D-Amino Acid Oxidase, subunit A, domain 2"/>
    <property type="match status" value="1"/>
</dbReference>
<keyword evidence="4" id="KW-1185">Reference proteome</keyword>
<evidence type="ECO:0000313" key="3">
    <source>
        <dbReference type="EMBL" id="TMR04319.1"/>
    </source>
</evidence>
<dbReference type="Proteomes" id="UP000309174">
    <property type="component" value="Unassembled WGS sequence"/>
</dbReference>
<comment type="caution">
    <text evidence="3">The sequence shown here is derived from an EMBL/GenBank/DDBJ whole genome shotgun (WGS) entry which is preliminary data.</text>
</comment>
<keyword evidence="1" id="KW-0560">Oxidoreductase</keyword>
<dbReference type="EMBL" id="VCKW01000031">
    <property type="protein sequence ID" value="TMR04319.1"/>
    <property type="molecule type" value="Genomic_DNA"/>
</dbReference>
<dbReference type="SUPFAM" id="SSF54373">
    <property type="entry name" value="FAD-linked reductases, C-terminal domain"/>
    <property type="match status" value="1"/>
</dbReference>
<dbReference type="RefSeq" id="WP_138644539.1">
    <property type="nucleotide sequence ID" value="NZ_VCKW01000031.1"/>
</dbReference>
<evidence type="ECO:0000256" key="1">
    <source>
        <dbReference type="ARBA" id="ARBA00023002"/>
    </source>
</evidence>
<dbReference type="PANTHER" id="PTHR13847">
    <property type="entry name" value="SARCOSINE DEHYDROGENASE-RELATED"/>
    <property type="match status" value="1"/>
</dbReference>
<dbReference type="Gene3D" id="3.50.50.60">
    <property type="entry name" value="FAD/NAD(P)-binding domain"/>
    <property type="match status" value="1"/>
</dbReference>
<evidence type="ECO:0000313" key="4">
    <source>
        <dbReference type="Proteomes" id="UP000309174"/>
    </source>
</evidence>
<feature type="domain" description="FAD dependent oxidoreductase" evidence="2">
    <location>
        <begin position="6"/>
        <end position="367"/>
    </location>
</feature>
<dbReference type="InterPro" id="IPR006076">
    <property type="entry name" value="FAD-dep_OxRdtase"/>
</dbReference>
<name>A0A5C4JG36_9ACTN</name>
<protein>
    <submittedName>
        <fullName evidence="3">FAD-dependent oxidoreductase</fullName>
    </submittedName>
</protein>
<dbReference type="OrthoDB" id="9806257at2"/>
<accession>A0A5C4JG36</accession>
<reference evidence="3 4" key="1">
    <citation type="submission" date="2019-05" db="EMBL/GenBank/DDBJ databases">
        <title>Draft genome sequence of Actinomadura sp. 14C53.</title>
        <authorList>
            <person name="Saricaoglu S."/>
            <person name="Isik K."/>
        </authorList>
    </citation>
    <scope>NUCLEOTIDE SEQUENCE [LARGE SCALE GENOMIC DNA]</scope>
    <source>
        <strain evidence="3 4">14C53</strain>
    </source>
</reference>
<dbReference type="InterPro" id="IPR036188">
    <property type="entry name" value="FAD/NAD-bd_sf"/>
</dbReference>
<organism evidence="3 4">
    <name type="scientific">Actinomadura soli</name>
    <dbReference type="NCBI Taxonomy" id="2508997"/>
    <lineage>
        <taxon>Bacteria</taxon>
        <taxon>Bacillati</taxon>
        <taxon>Actinomycetota</taxon>
        <taxon>Actinomycetes</taxon>
        <taxon>Streptosporangiales</taxon>
        <taxon>Thermomonosporaceae</taxon>
        <taxon>Actinomadura</taxon>
    </lineage>
</organism>
<dbReference type="GO" id="GO:0005737">
    <property type="term" value="C:cytoplasm"/>
    <property type="evidence" value="ECO:0007669"/>
    <property type="project" value="TreeGrafter"/>
</dbReference>
<evidence type="ECO:0000259" key="2">
    <source>
        <dbReference type="Pfam" id="PF01266"/>
    </source>
</evidence>
<sequence length="392" mass="42000">MSESQVVVVGGGVVGAAVSYFLSLEGVDVTLVEATAIAAGSSGHGPGFFNTFGGDFVPGAHLALGVESVRLIHEHRENLAEVADSQDWFNDKPDLTISFTDEGAARLKALHGEAPTAFGTGIEAREWLTGEEVLKKEPLISPEVRGGYFAESVVQIDGLRLANLYTRAAQKRGARLLYSPVQGLDIRGDRATGVQLSDGTHLPCDDVVLAMGNWTPLASIWTGFPMPICSLKGQLHILKVPGVQLKHHIIERVVVMQYPNGLFLLGATPDPAPGGGLKAPIDYIRPLKDSEPIPEDTEMLMRVGIERFPFLKDAEIVRDLSGVRPMSPDLMPMIGRIPTYSNVFMSTGHGRKGIHLSAGTGKLIADLMLRGSTDLIDGPETLSPARFTPAVL</sequence>
<proteinExistence type="predicted"/>
<gene>
    <name evidence="3" type="ORF">ETD83_08625</name>
</gene>